<dbReference type="Proteomes" id="UP000501849">
    <property type="component" value="Chromosome"/>
</dbReference>
<dbReference type="InterPro" id="IPR050445">
    <property type="entry name" value="Bact_polysacc_biosynth/exp"/>
</dbReference>
<feature type="transmembrane region" description="Helical" evidence="1">
    <location>
        <begin position="194"/>
        <end position="214"/>
    </location>
</feature>
<keyword evidence="1" id="KW-0472">Membrane</keyword>
<evidence type="ECO:0008006" key="4">
    <source>
        <dbReference type="Google" id="ProtNLM"/>
    </source>
</evidence>
<dbReference type="GO" id="GO:0004713">
    <property type="term" value="F:protein tyrosine kinase activity"/>
    <property type="evidence" value="ECO:0007669"/>
    <property type="project" value="TreeGrafter"/>
</dbReference>
<organism evidence="2 3">
    <name type="scientific">Mycolicibacterium frederiksbergense</name>
    <dbReference type="NCBI Taxonomy" id="117567"/>
    <lineage>
        <taxon>Bacteria</taxon>
        <taxon>Bacillati</taxon>
        <taxon>Actinomycetota</taxon>
        <taxon>Actinomycetes</taxon>
        <taxon>Mycobacteriales</taxon>
        <taxon>Mycobacteriaceae</taxon>
        <taxon>Mycolicibacterium</taxon>
    </lineage>
</organism>
<keyword evidence="1" id="KW-0812">Transmembrane</keyword>
<name>A0A6H0S0Q9_9MYCO</name>
<gene>
    <name evidence="2" type="ORF">EXE63_07695</name>
</gene>
<dbReference type="AlphaFoldDB" id="A0A6H0S0Q9"/>
<dbReference type="PANTHER" id="PTHR32309">
    <property type="entry name" value="TYROSINE-PROTEIN KINASE"/>
    <property type="match status" value="1"/>
</dbReference>
<dbReference type="KEGG" id="mfre:EXE63_07695"/>
<reference evidence="2 3" key="1">
    <citation type="submission" date="2019-04" db="EMBL/GenBank/DDBJ databases">
        <title>Draft, Whole-Genome Sequence of the Anthracene-degrading Mycobacterium frederiksbergense LB501T, Isolated from a Polycyclic Aromatic Hydrocarbon (PAH)-Contaminated Soil.</title>
        <authorList>
            <person name="Augelletti F."/>
        </authorList>
    </citation>
    <scope>NUCLEOTIDE SEQUENCE [LARGE SCALE GENOMIC DNA]</scope>
    <source>
        <strain evidence="2 3">LB 501T</strain>
    </source>
</reference>
<dbReference type="GO" id="GO:0005886">
    <property type="term" value="C:plasma membrane"/>
    <property type="evidence" value="ECO:0007669"/>
    <property type="project" value="TreeGrafter"/>
</dbReference>
<protein>
    <recommendedName>
        <fullName evidence="4">Polysaccharide chain length determinant N-terminal domain-containing protein</fullName>
    </recommendedName>
</protein>
<dbReference type="EMBL" id="CP038799">
    <property type="protein sequence ID" value="QIV80774.1"/>
    <property type="molecule type" value="Genomic_DNA"/>
</dbReference>
<proteinExistence type="predicted"/>
<sequence>MPRARDYLTIAARGWVVILLATLLAPAVAFGVQKLTAERSYTASVLLFAQVAGDPGTYSAYAGGIGANSRMSTYVSLAQSSVISERTIEQLGLPLTPGELAANVTATWEPYGVSRFGRPSSALLRVGVTGTDPQTTIDTVNTLASVLMKMSGELEWVESEPTDPIQYTGPAAELVAVDPATVAHEVQPDLTNTLLVAAGVGFALSLVLVLAFGLTRDEVLTGSQLRYVANSSASSNGEPTRS</sequence>
<accession>A0A6H0S0Q9</accession>
<dbReference type="PANTHER" id="PTHR32309:SF13">
    <property type="entry name" value="FERRIC ENTEROBACTIN TRANSPORT PROTEIN FEPE"/>
    <property type="match status" value="1"/>
</dbReference>
<keyword evidence="3" id="KW-1185">Reference proteome</keyword>
<evidence type="ECO:0000256" key="1">
    <source>
        <dbReference type="SAM" id="Phobius"/>
    </source>
</evidence>
<evidence type="ECO:0000313" key="2">
    <source>
        <dbReference type="EMBL" id="QIV80774.1"/>
    </source>
</evidence>
<evidence type="ECO:0000313" key="3">
    <source>
        <dbReference type="Proteomes" id="UP000501849"/>
    </source>
</evidence>
<keyword evidence="1" id="KW-1133">Transmembrane helix</keyword>
<dbReference type="RefSeq" id="WP_168141433.1">
    <property type="nucleotide sequence ID" value="NZ_CBCSDT010000007.1"/>
</dbReference>